<dbReference type="PANTHER" id="PTHR43725">
    <property type="entry name" value="UDP-GLUCOSE 4-EPIMERASE"/>
    <property type="match status" value="1"/>
</dbReference>
<evidence type="ECO:0000256" key="10">
    <source>
        <dbReference type="ARBA" id="ARBA00038238"/>
    </source>
</evidence>
<evidence type="ECO:0000256" key="7">
    <source>
        <dbReference type="ARBA" id="ARBA00023235"/>
    </source>
</evidence>
<dbReference type="GO" id="GO:0005829">
    <property type="term" value="C:cytosol"/>
    <property type="evidence" value="ECO:0007669"/>
    <property type="project" value="TreeGrafter"/>
</dbReference>
<evidence type="ECO:0000256" key="3">
    <source>
        <dbReference type="ARBA" id="ARBA00004947"/>
    </source>
</evidence>
<dbReference type="InterPro" id="IPR001509">
    <property type="entry name" value="Epimerase_deHydtase"/>
</dbReference>
<evidence type="ECO:0000256" key="8">
    <source>
        <dbReference type="ARBA" id="ARBA00037676"/>
    </source>
</evidence>
<evidence type="ECO:0000256" key="5">
    <source>
        <dbReference type="ARBA" id="ARBA00023027"/>
    </source>
</evidence>
<accession>A0A8H7KD45</accession>
<comment type="cofactor">
    <cofactor evidence="2">
        <name>NAD(+)</name>
        <dbReference type="ChEBI" id="CHEBI:57540"/>
    </cofactor>
</comment>
<evidence type="ECO:0000256" key="4">
    <source>
        <dbReference type="ARBA" id="ARBA00005028"/>
    </source>
</evidence>
<name>A0A8H7KD45_BIOOC</name>
<evidence type="ECO:0000313" key="14">
    <source>
        <dbReference type="Proteomes" id="UP000616885"/>
    </source>
</evidence>
<proteinExistence type="inferred from homology"/>
<keyword evidence="7" id="KW-0413">Isomerase</keyword>
<dbReference type="GO" id="GO:0003978">
    <property type="term" value="F:UDP-glucose 4-epimerase activity"/>
    <property type="evidence" value="ECO:0007669"/>
    <property type="project" value="UniProtKB-EC"/>
</dbReference>
<evidence type="ECO:0000256" key="11">
    <source>
        <dbReference type="SAM" id="MobiDB-lite"/>
    </source>
</evidence>
<comment type="similarity">
    <text evidence="10">In the C-terminal section; belongs to the aldose epimerase family.</text>
</comment>
<dbReference type="SUPFAM" id="SSF51735">
    <property type="entry name" value="NAD(P)-binding Rossmann-fold domains"/>
    <property type="match status" value="1"/>
</dbReference>
<evidence type="ECO:0000256" key="9">
    <source>
        <dbReference type="ARBA" id="ARBA00037955"/>
    </source>
</evidence>
<keyword evidence="5" id="KW-0520">NAD</keyword>
<dbReference type="Gene3D" id="3.40.50.720">
    <property type="entry name" value="NAD(P)-binding Rossmann-like Domain"/>
    <property type="match status" value="1"/>
</dbReference>
<sequence>MAIGTVLITGGTGYIGSFTTLALLEHGYDVVIVDNLYNSSEVALDRIELISGRRPHFYKVDITDEKGLDDVFSKHPEIDSVIHFAALKAVGESGEIPLEYYRVNVGGSISSSAPWPATMSPTSSSPPPPPSTAMPPASRT</sequence>
<comment type="caution">
    <text evidence="13">The sequence shown here is derived from an EMBL/GenBank/DDBJ whole genome shotgun (WGS) entry which is preliminary data.</text>
</comment>
<comment type="pathway">
    <text evidence="4">Carbohydrate metabolism; hexose metabolism.</text>
</comment>
<dbReference type="PANTHER" id="PTHR43725:SF47">
    <property type="entry name" value="UDP-GLUCOSE 4-EPIMERASE"/>
    <property type="match status" value="1"/>
</dbReference>
<evidence type="ECO:0000256" key="2">
    <source>
        <dbReference type="ARBA" id="ARBA00001911"/>
    </source>
</evidence>
<dbReference type="Pfam" id="PF01370">
    <property type="entry name" value="Epimerase"/>
    <property type="match status" value="1"/>
</dbReference>
<evidence type="ECO:0000256" key="6">
    <source>
        <dbReference type="ARBA" id="ARBA00023144"/>
    </source>
</evidence>
<comment type="similarity">
    <text evidence="9">In the N-terminal section; belongs to the NAD(P)-dependent epimerase/dehydratase family.</text>
</comment>
<gene>
    <name evidence="13" type="ORF">IM811_017429</name>
</gene>
<keyword evidence="6" id="KW-0119">Carbohydrate metabolism</keyword>
<organism evidence="13 14">
    <name type="scientific">Bionectria ochroleuca</name>
    <name type="common">Gliocladium roseum</name>
    <dbReference type="NCBI Taxonomy" id="29856"/>
    <lineage>
        <taxon>Eukaryota</taxon>
        <taxon>Fungi</taxon>
        <taxon>Dikarya</taxon>
        <taxon>Ascomycota</taxon>
        <taxon>Pezizomycotina</taxon>
        <taxon>Sordariomycetes</taxon>
        <taxon>Hypocreomycetidae</taxon>
        <taxon>Hypocreales</taxon>
        <taxon>Bionectriaceae</taxon>
        <taxon>Clonostachys</taxon>
    </lineage>
</organism>
<comment type="function">
    <text evidence="8">Mutarotase converts alpha-aldose to the beta-anomer. It is active on D-glucose, L-arabinose, D-xylose, D-galactose, maltose and lactose.</text>
</comment>
<comment type="pathway">
    <text evidence="3">Carbohydrate metabolism; galactose metabolism.</text>
</comment>
<evidence type="ECO:0000259" key="12">
    <source>
        <dbReference type="Pfam" id="PF01370"/>
    </source>
</evidence>
<feature type="compositionally biased region" description="Pro residues" evidence="11">
    <location>
        <begin position="124"/>
        <end position="133"/>
    </location>
</feature>
<dbReference type="InterPro" id="IPR036291">
    <property type="entry name" value="NAD(P)-bd_dom_sf"/>
</dbReference>
<evidence type="ECO:0000256" key="1">
    <source>
        <dbReference type="ARBA" id="ARBA00000083"/>
    </source>
</evidence>
<protein>
    <recommendedName>
        <fullName evidence="12">NAD-dependent epimerase/dehydratase domain-containing protein</fullName>
    </recommendedName>
</protein>
<dbReference type="GO" id="GO:0006012">
    <property type="term" value="P:galactose metabolic process"/>
    <property type="evidence" value="ECO:0007669"/>
    <property type="project" value="UniProtKB-KW"/>
</dbReference>
<reference evidence="13" key="1">
    <citation type="submission" date="2020-10" db="EMBL/GenBank/DDBJ databases">
        <title>High-Quality Genome Resource of Clonostachys rosea strain S41 by Oxford Nanopore Long-Read Sequencing.</title>
        <authorList>
            <person name="Wang H."/>
        </authorList>
    </citation>
    <scope>NUCLEOTIDE SEQUENCE</scope>
    <source>
        <strain evidence="13">S41</strain>
    </source>
</reference>
<dbReference type="EMBL" id="JADCTT010000009">
    <property type="protein sequence ID" value="KAF9747924.1"/>
    <property type="molecule type" value="Genomic_DNA"/>
</dbReference>
<keyword evidence="6" id="KW-0299">Galactose metabolism</keyword>
<feature type="region of interest" description="Disordered" evidence="11">
    <location>
        <begin position="113"/>
        <end position="140"/>
    </location>
</feature>
<dbReference type="AlphaFoldDB" id="A0A8H7KD45"/>
<evidence type="ECO:0000313" key="13">
    <source>
        <dbReference type="EMBL" id="KAF9747924.1"/>
    </source>
</evidence>
<comment type="catalytic activity">
    <reaction evidence="1">
        <text>UDP-alpha-D-glucose = UDP-alpha-D-galactose</text>
        <dbReference type="Rhea" id="RHEA:22168"/>
        <dbReference type="ChEBI" id="CHEBI:58885"/>
        <dbReference type="ChEBI" id="CHEBI:66914"/>
        <dbReference type="EC" id="5.1.3.2"/>
    </reaction>
</comment>
<dbReference type="Proteomes" id="UP000616885">
    <property type="component" value="Unassembled WGS sequence"/>
</dbReference>
<feature type="compositionally biased region" description="Low complexity" evidence="11">
    <location>
        <begin position="113"/>
        <end position="123"/>
    </location>
</feature>
<feature type="domain" description="NAD-dependent epimerase/dehydratase" evidence="12">
    <location>
        <begin position="6"/>
        <end position="108"/>
    </location>
</feature>